<dbReference type="PROSITE" id="PS50935">
    <property type="entry name" value="SSB"/>
    <property type="match status" value="1"/>
</dbReference>
<accession>A0A7T7MBK6</accession>
<dbReference type="InterPro" id="IPR012340">
    <property type="entry name" value="NA-bd_OB-fold"/>
</dbReference>
<dbReference type="GO" id="GO:0003697">
    <property type="term" value="F:single-stranded DNA binding"/>
    <property type="evidence" value="ECO:0007669"/>
    <property type="project" value="InterPro"/>
</dbReference>
<evidence type="ECO:0000313" key="4">
    <source>
        <dbReference type="EMBL" id="QQM67952.1"/>
    </source>
</evidence>
<dbReference type="KEGG" id="awe:JG540_03585"/>
<protein>
    <submittedName>
        <fullName evidence="4">Single-stranded DNA-binding protein</fullName>
    </submittedName>
</protein>
<dbReference type="RefSeq" id="WP_200277316.1">
    <property type="nucleotide sequence ID" value="NZ_CP066802.1"/>
</dbReference>
<dbReference type="EMBL" id="CP066802">
    <property type="protein sequence ID" value="QQM67952.1"/>
    <property type="molecule type" value="Genomic_DNA"/>
</dbReference>
<dbReference type="CDD" id="cd04496">
    <property type="entry name" value="SSB_OBF"/>
    <property type="match status" value="1"/>
</dbReference>
<evidence type="ECO:0000256" key="2">
    <source>
        <dbReference type="PROSITE-ProRule" id="PRU00252"/>
    </source>
</evidence>
<keyword evidence="1 2" id="KW-0238">DNA-binding</keyword>
<dbReference type="Pfam" id="PF00436">
    <property type="entry name" value="SSB"/>
    <property type="match status" value="1"/>
</dbReference>
<evidence type="ECO:0000256" key="1">
    <source>
        <dbReference type="ARBA" id="ARBA00023125"/>
    </source>
</evidence>
<feature type="compositionally biased region" description="Basic and acidic residues" evidence="3">
    <location>
        <begin position="167"/>
        <end position="181"/>
    </location>
</feature>
<keyword evidence="5" id="KW-1185">Reference proteome</keyword>
<proteinExistence type="predicted"/>
<sequence>MSRQIDLTIQGVVGTAPALSRATGRAFCRFRVAVTPSHREGQDWVDDPTVWFTAKAWGALAENLSFSLSKGDPVVLVGRFSQERWANERGSGVSNVIGLTTAGHDLSRGESRFGRRLGGQRSEALAPASDTPSAQADSAEQKAWSSLAAGTQAGPGTAETGCVVEPTCEREAELEAGHAEVSETEGAVSSSLPDSTWELPVSDLGPATGA</sequence>
<reference evidence="4 5" key="1">
    <citation type="submission" date="2020-12" db="EMBL/GenBank/DDBJ databases">
        <authorList>
            <person name="Zhou J."/>
        </authorList>
    </citation>
    <scope>NUCLEOTIDE SEQUENCE [LARGE SCALE GENOMIC DNA]</scope>
    <source>
        <strain evidence="4 5">CCUG 61299</strain>
    </source>
</reference>
<evidence type="ECO:0000256" key="3">
    <source>
        <dbReference type="SAM" id="MobiDB-lite"/>
    </source>
</evidence>
<name>A0A7T7MBK6_9ACTO</name>
<feature type="region of interest" description="Disordered" evidence="3">
    <location>
        <begin position="107"/>
        <end position="210"/>
    </location>
</feature>
<dbReference type="InterPro" id="IPR000424">
    <property type="entry name" value="Primosome_PriB/ssb"/>
</dbReference>
<evidence type="ECO:0000313" key="5">
    <source>
        <dbReference type="Proteomes" id="UP000595895"/>
    </source>
</evidence>
<gene>
    <name evidence="4" type="ORF">JG540_03585</name>
</gene>
<dbReference type="AlphaFoldDB" id="A0A7T7MBK6"/>
<dbReference type="Proteomes" id="UP000595895">
    <property type="component" value="Chromosome"/>
</dbReference>
<organism evidence="4 5">
    <name type="scientific">Actinomyces weissii</name>
    <dbReference type="NCBI Taxonomy" id="675090"/>
    <lineage>
        <taxon>Bacteria</taxon>
        <taxon>Bacillati</taxon>
        <taxon>Actinomycetota</taxon>
        <taxon>Actinomycetes</taxon>
        <taxon>Actinomycetales</taxon>
        <taxon>Actinomycetaceae</taxon>
        <taxon>Actinomyces</taxon>
    </lineage>
</organism>
<dbReference type="SUPFAM" id="SSF50249">
    <property type="entry name" value="Nucleic acid-binding proteins"/>
    <property type="match status" value="1"/>
</dbReference>
<dbReference type="Gene3D" id="2.40.50.140">
    <property type="entry name" value="Nucleic acid-binding proteins"/>
    <property type="match status" value="1"/>
</dbReference>